<gene>
    <name evidence="2" type="ORF">GMC65_02250</name>
</gene>
<sequence>MYYETWIGMIVSLVLFPIFYFYAVRPADTRFNNALIEQGVIKHRDPQLFMQQTHSFYSRKITSLNAISEKLVEQPFILPKTPCAPFQNTTKVEQEIYPDLIIITVKNVSRKAIFSLKSLGEYNGEYVYEFSLETLKKRGFKETAFVYNFILTRIETILKQLDDNVEVERKVIDYTSSRK</sequence>
<organism evidence="2 3">
    <name type="scientific">Streptococcus salivarius</name>
    <dbReference type="NCBI Taxonomy" id="1304"/>
    <lineage>
        <taxon>Bacteria</taxon>
        <taxon>Bacillati</taxon>
        <taxon>Bacillota</taxon>
        <taxon>Bacilli</taxon>
        <taxon>Lactobacillales</taxon>
        <taxon>Streptococcaceae</taxon>
        <taxon>Streptococcus</taxon>
    </lineage>
</organism>
<dbReference type="RefSeq" id="WP_060971794.1">
    <property type="nucleotide sequence ID" value="NZ_CP066093.1"/>
</dbReference>
<dbReference type="Proteomes" id="UP000439678">
    <property type="component" value="Unassembled WGS sequence"/>
</dbReference>
<feature type="transmembrane region" description="Helical" evidence="1">
    <location>
        <begin position="6"/>
        <end position="24"/>
    </location>
</feature>
<name>A0A6A8UBY4_STRSL</name>
<evidence type="ECO:0000256" key="1">
    <source>
        <dbReference type="SAM" id="Phobius"/>
    </source>
</evidence>
<evidence type="ECO:0000313" key="3">
    <source>
        <dbReference type="Proteomes" id="UP000439678"/>
    </source>
</evidence>
<dbReference type="AlphaFoldDB" id="A0A6A8UBY4"/>
<evidence type="ECO:0000313" key="2">
    <source>
        <dbReference type="EMBL" id="MTR27197.1"/>
    </source>
</evidence>
<proteinExistence type="predicted"/>
<keyword evidence="1" id="KW-1133">Transmembrane helix</keyword>
<accession>A0A6A8UBY4</accession>
<dbReference type="EMBL" id="WMYO01000002">
    <property type="protein sequence ID" value="MTR27197.1"/>
    <property type="molecule type" value="Genomic_DNA"/>
</dbReference>
<protein>
    <submittedName>
        <fullName evidence="2">Uncharacterized protein</fullName>
    </submittedName>
</protein>
<reference evidence="2 3" key="1">
    <citation type="journal article" date="2019" name="Nat. Med.">
        <title>A library of human gut bacterial isolates paired with longitudinal multiomics data enables mechanistic microbiome research.</title>
        <authorList>
            <person name="Poyet M."/>
            <person name="Groussin M."/>
            <person name="Gibbons S.M."/>
            <person name="Avila-Pacheco J."/>
            <person name="Jiang X."/>
            <person name="Kearney S.M."/>
            <person name="Perrotta A.R."/>
            <person name="Berdy B."/>
            <person name="Zhao S."/>
            <person name="Lieberman T.D."/>
            <person name="Swanson P.K."/>
            <person name="Smith M."/>
            <person name="Roesemann S."/>
            <person name="Alexander J.E."/>
            <person name="Rich S.A."/>
            <person name="Livny J."/>
            <person name="Vlamakis H."/>
            <person name="Clish C."/>
            <person name="Bullock K."/>
            <person name="Deik A."/>
            <person name="Scott J."/>
            <person name="Pierce K.A."/>
            <person name="Xavier R.J."/>
            <person name="Alm E.J."/>
        </authorList>
    </citation>
    <scope>NUCLEOTIDE SEQUENCE [LARGE SCALE GENOMIC DNA]</scope>
    <source>
        <strain evidence="2 3">BIOML-A4</strain>
    </source>
</reference>
<keyword evidence="1" id="KW-0472">Membrane</keyword>
<comment type="caution">
    <text evidence="2">The sequence shown here is derived from an EMBL/GenBank/DDBJ whole genome shotgun (WGS) entry which is preliminary data.</text>
</comment>
<keyword evidence="1" id="KW-0812">Transmembrane</keyword>